<dbReference type="Gene3D" id="3.30.559.30">
    <property type="entry name" value="Nonribosomal peptide synthetase, condensation domain"/>
    <property type="match status" value="1"/>
</dbReference>
<dbReference type="GeneID" id="80348989"/>
<dbReference type="SUPFAM" id="SSF52777">
    <property type="entry name" value="CoA-dependent acyltransferases"/>
    <property type="match status" value="2"/>
</dbReference>
<dbReference type="AlphaFoldDB" id="A0A7G1KPI5"/>
<gene>
    <name evidence="2" type="ORF">NWFMUON74_45330</name>
</gene>
<dbReference type="RefSeq" id="WP_187683775.1">
    <property type="nucleotide sequence ID" value="NZ_AP023396.1"/>
</dbReference>
<dbReference type="KEGG" id="nwl:NWFMUON74_45330"/>
<dbReference type="Pfam" id="PF00668">
    <property type="entry name" value="Condensation"/>
    <property type="match status" value="1"/>
</dbReference>
<reference evidence="2 3" key="1">
    <citation type="submission" date="2020-08" db="EMBL/GenBank/DDBJ databases">
        <title>Genome Sequencing of Nocardia wallacei strain FMUON74 and assembly.</title>
        <authorList>
            <person name="Toyokawa M."/>
            <person name="Uesaka K."/>
        </authorList>
    </citation>
    <scope>NUCLEOTIDE SEQUENCE [LARGE SCALE GENOMIC DNA]</scope>
    <source>
        <strain evidence="2 3">FMUON74</strain>
    </source>
</reference>
<accession>A0A7G1KPI5</accession>
<dbReference type="GO" id="GO:0008610">
    <property type="term" value="P:lipid biosynthetic process"/>
    <property type="evidence" value="ECO:0007669"/>
    <property type="project" value="UniProtKB-ARBA"/>
</dbReference>
<evidence type="ECO:0000313" key="2">
    <source>
        <dbReference type="EMBL" id="BCK56761.1"/>
    </source>
</evidence>
<organism evidence="2 3">
    <name type="scientific">Nocardia wallacei</name>
    <dbReference type="NCBI Taxonomy" id="480035"/>
    <lineage>
        <taxon>Bacteria</taxon>
        <taxon>Bacillati</taxon>
        <taxon>Actinomycetota</taxon>
        <taxon>Actinomycetes</taxon>
        <taxon>Mycobacteriales</taxon>
        <taxon>Nocardiaceae</taxon>
        <taxon>Nocardia</taxon>
    </lineage>
</organism>
<sequence>MVNFGFFDDWHPEPGRLTSWTASPRSRATVRQAPVHEARPSYQQEAYLQAAHRNSGADFRVSRLCMIAFDIPGAPVRAAMTRTVNAFLRRHDTFSSWFALDSDGRFVRHVAAAEDIEFEATEHGEFTDSAAIRAHVQAETPGPEAWDCFSFGVIERDHSFTVYAAVDHLHTDGVAQALSCVDLLTLYGRELSGGQVPIAEVDGHIAHCARERERNGRLTLESPQVRRWVELLQRNDGDVPSFPLELGGSGGYTTGAVVTVPLMSEAEALRFEQACVDHGGRFHGGLFVALAIAQLELTGKDWYFGFSPANTRSTPGEAGSIGWYTNLIPITLAIRPDDTFTTLVGPAQESAERAKDLLDVSLHRVLELVTPDLGIRTRPGWAAPMLSYVDVRKIAGAEMFDQINGGLFGNNASAGEVYTWVNRFHDQTKLSVLFPDTPQAHESIDRYVKAVTSVITAVAAEGDYGIRADTWS</sequence>
<evidence type="ECO:0000313" key="3">
    <source>
        <dbReference type="Proteomes" id="UP000516173"/>
    </source>
</evidence>
<dbReference type="Gene3D" id="3.30.559.10">
    <property type="entry name" value="Chloramphenicol acetyltransferase-like domain"/>
    <property type="match status" value="1"/>
</dbReference>
<dbReference type="InterPro" id="IPR023213">
    <property type="entry name" value="CAT-like_dom_sf"/>
</dbReference>
<feature type="domain" description="Condensation" evidence="1">
    <location>
        <begin position="77"/>
        <end position="357"/>
    </location>
</feature>
<dbReference type="Proteomes" id="UP000516173">
    <property type="component" value="Chromosome"/>
</dbReference>
<evidence type="ECO:0000259" key="1">
    <source>
        <dbReference type="Pfam" id="PF00668"/>
    </source>
</evidence>
<name>A0A7G1KPI5_9NOCA</name>
<proteinExistence type="predicted"/>
<keyword evidence="3" id="KW-1185">Reference proteome</keyword>
<dbReference type="EMBL" id="AP023396">
    <property type="protein sequence ID" value="BCK56761.1"/>
    <property type="molecule type" value="Genomic_DNA"/>
</dbReference>
<dbReference type="InterPro" id="IPR001242">
    <property type="entry name" value="Condensation_dom"/>
</dbReference>
<protein>
    <submittedName>
        <fullName evidence="2">Putative conserved polyketide synthase associated protein PapA2</fullName>
    </submittedName>
</protein>
<dbReference type="GO" id="GO:0003824">
    <property type="term" value="F:catalytic activity"/>
    <property type="evidence" value="ECO:0007669"/>
    <property type="project" value="InterPro"/>
</dbReference>